<evidence type="ECO:0000313" key="3">
    <source>
        <dbReference type="EMBL" id="QSZ66018.1"/>
    </source>
</evidence>
<accession>A0A8A3S073</accession>
<reference evidence="3" key="2">
    <citation type="submission" date="2019-02" db="EMBL/GenBank/DDBJ databases">
        <authorList>
            <person name="Chen S.-C."/>
            <person name="Chien H.-H."/>
            <person name="Lai M.-C."/>
        </authorList>
    </citation>
    <scope>NUCLEOTIDE SEQUENCE</scope>
    <source>
        <strain evidence="3">N2F9704</strain>
    </source>
</reference>
<gene>
    <name evidence="3" type="ORF">RJ40_00130</name>
</gene>
<keyword evidence="2" id="KW-0472">Membrane</keyword>
<evidence type="ECO:0000256" key="2">
    <source>
        <dbReference type="SAM" id="Phobius"/>
    </source>
</evidence>
<dbReference type="EMBL" id="CP036172">
    <property type="protein sequence ID" value="QSZ66018.1"/>
    <property type="molecule type" value="Genomic_DNA"/>
</dbReference>
<feature type="region of interest" description="Disordered" evidence="1">
    <location>
        <begin position="79"/>
        <end position="114"/>
    </location>
</feature>
<dbReference type="Proteomes" id="UP001042704">
    <property type="component" value="Chromosome"/>
</dbReference>
<name>A0A8A3S073_9EURY</name>
<feature type="transmembrane region" description="Helical" evidence="2">
    <location>
        <begin position="36"/>
        <end position="56"/>
    </location>
</feature>
<dbReference type="GeneID" id="76422711"/>
<keyword evidence="2" id="KW-0812">Transmembrane</keyword>
<dbReference type="KEGG" id="maqe:RJ40_00130"/>
<keyword evidence="4" id="KW-1185">Reference proteome</keyword>
<reference evidence="3" key="1">
    <citation type="journal article" date="2001" name="Int. J. Syst. Evol. Microbiol.">
        <title>Methanofollis aquaemaris sp. nov., a methanogen isolated from an aquaculture fish pond.</title>
        <authorList>
            <person name="Lai M.C."/>
            <person name="Chen S.C."/>
        </authorList>
    </citation>
    <scope>NUCLEOTIDE SEQUENCE</scope>
    <source>
        <strain evidence="3">N2F9704</strain>
    </source>
</reference>
<dbReference type="RefSeq" id="WP_265581309.1">
    <property type="nucleotide sequence ID" value="NZ_CP036172.1"/>
</dbReference>
<protein>
    <submittedName>
        <fullName evidence="3">Uncharacterized protein</fullName>
    </submittedName>
</protein>
<feature type="compositionally biased region" description="Acidic residues" evidence="1">
    <location>
        <begin position="90"/>
        <end position="104"/>
    </location>
</feature>
<organism evidence="3 4">
    <name type="scientific">Methanofollis aquaemaris</name>
    <dbReference type="NCBI Taxonomy" id="126734"/>
    <lineage>
        <taxon>Archaea</taxon>
        <taxon>Methanobacteriati</taxon>
        <taxon>Methanobacteriota</taxon>
        <taxon>Stenosarchaea group</taxon>
        <taxon>Methanomicrobia</taxon>
        <taxon>Methanomicrobiales</taxon>
        <taxon>Methanomicrobiaceae</taxon>
        <taxon>Methanofollis</taxon>
    </lineage>
</organism>
<evidence type="ECO:0000313" key="4">
    <source>
        <dbReference type="Proteomes" id="UP001042704"/>
    </source>
</evidence>
<dbReference type="AlphaFoldDB" id="A0A8A3S073"/>
<sequence>MAFREFFEKVTGTIGLCGFSSLEAGSELLIEGHHNAGTAIMLGLGLVLLFFLLNYISNAHPEPPGSSVGSARPGLNSYTCHSLSTGKDDPENEDESGDGDDAPDYGDFCDCGDF</sequence>
<evidence type="ECO:0000256" key="1">
    <source>
        <dbReference type="SAM" id="MobiDB-lite"/>
    </source>
</evidence>
<keyword evidence="2" id="KW-1133">Transmembrane helix</keyword>
<proteinExistence type="predicted"/>